<protein>
    <recommendedName>
        <fullName evidence="1">Thioredoxin domain-containing protein</fullName>
    </recommendedName>
</protein>
<dbReference type="InterPro" id="IPR013766">
    <property type="entry name" value="Thioredoxin_domain"/>
</dbReference>
<sequence length="137" mass="15184">MKSLVPLLIVLAAATAFGIWFQRTRGEFRRKKTINGPRLTTEQIGIALGERVTMVQFSSAFCSPCRATRVLLEQMVQMMPDVKYAHIDAESNLELVRQLNILSTPTTLFLNRDGVEVGRAMGTPKRTQVLAAVAAVH</sequence>
<dbReference type="AlphaFoldDB" id="A0A094PVV6"/>
<dbReference type="GO" id="GO:0045454">
    <property type="term" value="P:cell redox homeostasis"/>
    <property type="evidence" value="ECO:0007669"/>
    <property type="project" value="TreeGrafter"/>
</dbReference>
<dbReference type="Gene3D" id="3.40.30.10">
    <property type="entry name" value="Glutaredoxin"/>
    <property type="match status" value="1"/>
</dbReference>
<accession>A0A094PVV6</accession>
<dbReference type="EMBL" id="JNSK01000100">
    <property type="protein sequence ID" value="KGA15282.1"/>
    <property type="molecule type" value="Genomic_DNA"/>
</dbReference>
<name>A0A094PVV6_9ZZZZ</name>
<gene>
    <name evidence="2" type="ORF">GM50_17565</name>
</gene>
<comment type="caution">
    <text evidence="2">The sequence shown here is derived from an EMBL/GenBank/DDBJ whole genome shotgun (WGS) entry which is preliminary data.</text>
</comment>
<evidence type="ECO:0000313" key="2">
    <source>
        <dbReference type="EMBL" id="KGA15282.1"/>
    </source>
</evidence>
<organism evidence="2">
    <name type="scientific">freshwater metagenome</name>
    <dbReference type="NCBI Taxonomy" id="449393"/>
    <lineage>
        <taxon>unclassified sequences</taxon>
        <taxon>metagenomes</taxon>
        <taxon>ecological metagenomes</taxon>
    </lineage>
</organism>
<reference evidence="2" key="1">
    <citation type="submission" date="2014-05" db="EMBL/GenBank/DDBJ databases">
        <title>Key roles for freshwater Actinobacteria revealed by deep metagenomic sequencing.</title>
        <authorList>
            <person name="Ghai R."/>
            <person name="Mizuno C.M."/>
            <person name="Picazo A."/>
            <person name="Camacho A."/>
            <person name="Rodriguez-Valera F."/>
        </authorList>
    </citation>
    <scope>NUCLEOTIDE SEQUENCE</scope>
</reference>
<proteinExistence type="predicted"/>
<dbReference type="SUPFAM" id="SSF52833">
    <property type="entry name" value="Thioredoxin-like"/>
    <property type="match status" value="1"/>
</dbReference>
<dbReference type="Pfam" id="PF00085">
    <property type="entry name" value="Thioredoxin"/>
    <property type="match status" value="1"/>
</dbReference>
<feature type="domain" description="Thioredoxin" evidence="1">
    <location>
        <begin position="8"/>
        <end position="137"/>
    </location>
</feature>
<dbReference type="CDD" id="cd02947">
    <property type="entry name" value="TRX_family"/>
    <property type="match status" value="1"/>
</dbReference>
<dbReference type="PANTHER" id="PTHR43601">
    <property type="entry name" value="THIOREDOXIN, MITOCHONDRIAL"/>
    <property type="match status" value="1"/>
</dbReference>
<evidence type="ECO:0000259" key="1">
    <source>
        <dbReference type="PROSITE" id="PS51352"/>
    </source>
</evidence>
<dbReference type="PANTHER" id="PTHR43601:SF3">
    <property type="entry name" value="THIOREDOXIN, MITOCHONDRIAL"/>
    <property type="match status" value="1"/>
</dbReference>
<dbReference type="PROSITE" id="PS51352">
    <property type="entry name" value="THIOREDOXIN_2"/>
    <property type="match status" value="1"/>
</dbReference>
<dbReference type="InterPro" id="IPR036249">
    <property type="entry name" value="Thioredoxin-like_sf"/>
</dbReference>